<evidence type="ECO:0000256" key="5">
    <source>
        <dbReference type="ARBA" id="ARBA00023004"/>
    </source>
</evidence>
<evidence type="ECO:0000256" key="2">
    <source>
        <dbReference type="ARBA" id="ARBA00022723"/>
    </source>
</evidence>
<dbReference type="GO" id="GO:0046872">
    <property type="term" value="F:metal ion binding"/>
    <property type="evidence" value="ECO:0007669"/>
    <property type="project" value="UniProtKB-KW"/>
</dbReference>
<dbReference type="EC" id="1.14.11.17" evidence="7"/>
<gene>
    <name evidence="7" type="ORF">BN1012_Phect371</name>
</gene>
<proteinExistence type="inferred from homology"/>
<dbReference type="GO" id="GO:0000908">
    <property type="term" value="F:taurine dioxygenase activity"/>
    <property type="evidence" value="ECO:0007669"/>
    <property type="project" value="UniProtKB-EC"/>
</dbReference>
<name>X5MKH6_9HYPH</name>
<evidence type="ECO:0000256" key="1">
    <source>
        <dbReference type="ARBA" id="ARBA00005896"/>
    </source>
</evidence>
<organism evidence="7 8">
    <name type="scientific">Candidatus Phaeomarinibacter ectocarpi</name>
    <dbReference type="NCBI Taxonomy" id="1458461"/>
    <lineage>
        <taxon>Bacteria</taxon>
        <taxon>Pseudomonadati</taxon>
        <taxon>Pseudomonadota</taxon>
        <taxon>Alphaproteobacteria</taxon>
        <taxon>Hyphomicrobiales</taxon>
        <taxon>Parvibaculaceae</taxon>
        <taxon>Candidatus Phaeomarinibacter</taxon>
    </lineage>
</organism>
<keyword evidence="3 7" id="KW-0223">Dioxygenase</keyword>
<dbReference type="HOGENOM" id="CLU_036005_2_0_5"/>
<dbReference type="EMBL" id="HG966617">
    <property type="protein sequence ID" value="CDO58585.1"/>
    <property type="molecule type" value="Genomic_DNA"/>
</dbReference>
<dbReference type="GO" id="GO:0005737">
    <property type="term" value="C:cytoplasm"/>
    <property type="evidence" value="ECO:0007669"/>
    <property type="project" value="TreeGrafter"/>
</dbReference>
<dbReference type="InterPro" id="IPR042098">
    <property type="entry name" value="TauD-like_sf"/>
</dbReference>
<sequence>MGDPATKSDPPFEVVPTGAAVGAEIRGLDVRTLDDATFLALRQEWLTHKVLLFRGQSMSDDDLVAFSKRFGPLDLAPASATDNVGSQEKSRPDIWIISNVVEDGKPIGALGSDEAEWHTDMSYVDQPPMASVLYSLEIPPSGGDTSFANMVTALDALPDDLRAKIEGRIANHDSSYTSVGELRAGAEPVTDVTKAPGARHPIIRTHPESGEKALYLGRRSNGWIVDMDRAENEALLDALWAHCADPRFSWTHQWRKGDLLIWDNRSLNHKREAFDPKSRRVMHRCQIKGDTPA</sequence>
<dbReference type="InterPro" id="IPR003819">
    <property type="entry name" value="TauD/TfdA-like"/>
</dbReference>
<feature type="domain" description="TauD/TfdA-like" evidence="6">
    <location>
        <begin position="16"/>
        <end position="285"/>
    </location>
</feature>
<accession>X5MKH6</accession>
<evidence type="ECO:0000256" key="3">
    <source>
        <dbReference type="ARBA" id="ARBA00022964"/>
    </source>
</evidence>
<dbReference type="RefSeq" id="WP_122381360.1">
    <property type="nucleotide sequence ID" value="NZ_HG966617.1"/>
</dbReference>
<dbReference type="Gene3D" id="3.60.130.10">
    <property type="entry name" value="Clavaminate synthase-like"/>
    <property type="match status" value="1"/>
</dbReference>
<dbReference type="KEGG" id="pect:BN1012_Phect371"/>
<dbReference type="Pfam" id="PF02668">
    <property type="entry name" value="TauD"/>
    <property type="match status" value="1"/>
</dbReference>
<keyword evidence="4 7" id="KW-0560">Oxidoreductase</keyword>
<dbReference type="PANTHER" id="PTHR30468:SF1">
    <property type="entry name" value="ALPHA-KETOGLUTARATE-DEPENDENT SULFONATE DIOXYGENASE"/>
    <property type="match status" value="1"/>
</dbReference>
<dbReference type="AlphaFoldDB" id="X5MKH6"/>
<keyword evidence="2" id="KW-0479">Metal-binding</keyword>
<dbReference type="STRING" id="1458461.BN1012_Phect371"/>
<dbReference type="GO" id="GO:0006790">
    <property type="term" value="P:sulfur compound metabolic process"/>
    <property type="evidence" value="ECO:0007669"/>
    <property type="project" value="TreeGrafter"/>
</dbReference>
<dbReference type="Proteomes" id="UP000032160">
    <property type="component" value="Chromosome I"/>
</dbReference>
<dbReference type="SUPFAM" id="SSF51197">
    <property type="entry name" value="Clavaminate synthase-like"/>
    <property type="match status" value="1"/>
</dbReference>
<dbReference type="InterPro" id="IPR051323">
    <property type="entry name" value="AtsK-like"/>
</dbReference>
<dbReference type="PANTHER" id="PTHR30468">
    <property type="entry name" value="ALPHA-KETOGLUTARATE-DEPENDENT SULFONATE DIOXYGENASE"/>
    <property type="match status" value="1"/>
</dbReference>
<evidence type="ECO:0000259" key="6">
    <source>
        <dbReference type="Pfam" id="PF02668"/>
    </source>
</evidence>
<evidence type="ECO:0000256" key="4">
    <source>
        <dbReference type="ARBA" id="ARBA00023002"/>
    </source>
</evidence>
<protein>
    <submittedName>
        <fullName evidence="7">Alpha-ketoglutarate-dependent taurine dioxygenase</fullName>
        <ecNumber evidence="7">1.14.11.17</ecNumber>
    </submittedName>
</protein>
<keyword evidence="5" id="KW-0408">Iron</keyword>
<evidence type="ECO:0000313" key="7">
    <source>
        <dbReference type="EMBL" id="CDO58585.1"/>
    </source>
</evidence>
<evidence type="ECO:0000313" key="8">
    <source>
        <dbReference type="Proteomes" id="UP000032160"/>
    </source>
</evidence>
<comment type="similarity">
    <text evidence="1">Belongs to the TfdA dioxygenase family.</text>
</comment>
<dbReference type="OrthoDB" id="7209371at2"/>
<keyword evidence="8" id="KW-1185">Reference proteome</keyword>
<reference evidence="7 8" key="1">
    <citation type="journal article" date="2014" name="Front. Genet.">
        <title>Genome and metabolic network of "Candidatus Phaeomarinobacter ectocarpi" Ec32, a new candidate genus of Alphaproteobacteria frequently associated with brown algae.</title>
        <authorList>
            <person name="Dittami S.M."/>
            <person name="Barbeyron T."/>
            <person name="Boyen C."/>
            <person name="Cambefort J."/>
            <person name="Collet G."/>
            <person name="Delage L."/>
            <person name="Gobet A."/>
            <person name="Groisillier A."/>
            <person name="Leblanc C."/>
            <person name="Michel G."/>
            <person name="Scornet D."/>
            <person name="Siegel A."/>
            <person name="Tapia J.E."/>
            <person name="Tonon T."/>
        </authorList>
    </citation>
    <scope>NUCLEOTIDE SEQUENCE [LARGE SCALE GENOMIC DNA]</scope>
    <source>
        <strain evidence="7 8">Ec32</strain>
    </source>
</reference>